<dbReference type="EMBL" id="CM039176">
    <property type="protein sequence ID" value="KAH9712474.1"/>
    <property type="molecule type" value="Genomic_DNA"/>
</dbReference>
<reference evidence="2" key="1">
    <citation type="journal article" date="2023" name="Hortic. Res.">
        <title>A chromosome-level phased genome enabling allele-level studies in sweet orange: a case study on citrus Huanglongbing tolerance.</title>
        <authorList>
            <person name="Wu B."/>
            <person name="Yu Q."/>
            <person name="Deng Z."/>
            <person name="Duan Y."/>
            <person name="Luo F."/>
            <person name="Gmitter F. Jr."/>
        </authorList>
    </citation>
    <scope>NUCLEOTIDE SEQUENCE [LARGE SCALE GENOMIC DNA]</scope>
    <source>
        <strain evidence="2">cv. Valencia</strain>
    </source>
</reference>
<organism evidence="1 2">
    <name type="scientific">Citrus sinensis</name>
    <name type="common">Sweet orange</name>
    <name type="synonym">Citrus aurantium var. sinensis</name>
    <dbReference type="NCBI Taxonomy" id="2711"/>
    <lineage>
        <taxon>Eukaryota</taxon>
        <taxon>Viridiplantae</taxon>
        <taxon>Streptophyta</taxon>
        <taxon>Embryophyta</taxon>
        <taxon>Tracheophyta</taxon>
        <taxon>Spermatophyta</taxon>
        <taxon>Magnoliopsida</taxon>
        <taxon>eudicotyledons</taxon>
        <taxon>Gunneridae</taxon>
        <taxon>Pentapetalae</taxon>
        <taxon>rosids</taxon>
        <taxon>malvids</taxon>
        <taxon>Sapindales</taxon>
        <taxon>Rutaceae</taxon>
        <taxon>Aurantioideae</taxon>
        <taxon>Citrus</taxon>
    </lineage>
</organism>
<dbReference type="Proteomes" id="UP000829398">
    <property type="component" value="Chromosome 7"/>
</dbReference>
<protein>
    <submittedName>
        <fullName evidence="1">Uncharacterized protein</fullName>
    </submittedName>
</protein>
<keyword evidence="2" id="KW-1185">Reference proteome</keyword>
<sequence length="583" mass="64031">MSSCFIGASAANICRTVGTRAGFNAMEKKKREQKIACSTNQETETNDLLSNAEQNTPNVALDGKNDKTDSRSHEKANSMNLQYPPVHQWPYTPQQVESPSLIVPNRCEQLSHLQPNPVRNQVQQGQPPLHLAQSTVPFWLPPRTGYQVSGVNMPATFQTFTPMGTINGSWQAPAVIGVNSSSNQPQVPNLCYPVGYPYPGFPGSGTILVICPNWDSSSWCVQGQQPQLPCTYTSPGGYGYVSPMSPPMPSCLPSAGQPFQRGIIRPMAKLSQKHQQLWEAQSAENVQLWTIIGQLQSELADYKSRLMKLEAEISSRKPAVEEPVVQVHGTPLTGQPAKRGRPRKSAVLVDVLPTLNESCPRARGRKPAATRKVQSSEARTLTFEKVLLNKVEDKEKACHSLAITQPPENDEKISNIITKNCGNLEVIGNDMMTSTLNNQVHQENPRIQILDNADDSKTTFSIISEQDKSTNGEGSLVTHTGTNANGSFQNWSSDITPESCGRNVFNMISQGFYENGSVIRQGERHIPGWSFVHEDNASEQLEDAVVGSVEDDNDKEMADDATSGGEDEIAPEKVECAYPWMVR</sequence>
<comment type="caution">
    <text evidence="1">The sequence shown here is derived from an EMBL/GenBank/DDBJ whole genome shotgun (WGS) entry which is preliminary data.</text>
</comment>
<accession>A0ACB8J4L9</accession>
<gene>
    <name evidence="1" type="ORF">KPL71_020065</name>
</gene>
<evidence type="ECO:0000313" key="1">
    <source>
        <dbReference type="EMBL" id="KAH9712474.1"/>
    </source>
</evidence>
<name>A0ACB8J4L9_CITSI</name>
<evidence type="ECO:0000313" key="2">
    <source>
        <dbReference type="Proteomes" id="UP000829398"/>
    </source>
</evidence>
<proteinExistence type="predicted"/>